<organism evidence="10 11">
    <name type="scientific">Ricinus communis</name>
    <name type="common">Castor bean</name>
    <dbReference type="NCBI Taxonomy" id="3988"/>
    <lineage>
        <taxon>Eukaryota</taxon>
        <taxon>Viridiplantae</taxon>
        <taxon>Streptophyta</taxon>
        <taxon>Embryophyta</taxon>
        <taxon>Tracheophyta</taxon>
        <taxon>Spermatophyta</taxon>
        <taxon>Magnoliopsida</taxon>
        <taxon>eudicotyledons</taxon>
        <taxon>Gunneridae</taxon>
        <taxon>Pentapetalae</taxon>
        <taxon>rosids</taxon>
        <taxon>fabids</taxon>
        <taxon>Malpighiales</taxon>
        <taxon>Euphorbiaceae</taxon>
        <taxon>Acalyphoideae</taxon>
        <taxon>Acalypheae</taxon>
        <taxon>Ricinus</taxon>
    </lineage>
</organism>
<dbReference type="PROSITE" id="PS50928">
    <property type="entry name" value="ABC_TM1"/>
    <property type="match status" value="1"/>
</dbReference>
<feature type="transmembrane region" description="Helical" evidence="8">
    <location>
        <begin position="52"/>
        <end position="75"/>
    </location>
</feature>
<dbReference type="InterPro" id="IPR010065">
    <property type="entry name" value="AA_ABC_transptr_permease_3TM"/>
</dbReference>
<dbReference type="Gene3D" id="1.10.3720.10">
    <property type="entry name" value="MetI-like"/>
    <property type="match status" value="1"/>
</dbReference>
<dbReference type="NCBIfam" id="TIGR01726">
    <property type="entry name" value="HEQRo_perm_3TM"/>
    <property type="match status" value="1"/>
</dbReference>
<dbReference type="PANTHER" id="PTHR30614:SF0">
    <property type="entry name" value="L-CYSTINE TRANSPORT SYSTEM PERMEASE PROTEIN TCYL"/>
    <property type="match status" value="1"/>
</dbReference>
<evidence type="ECO:0000256" key="8">
    <source>
        <dbReference type="SAM" id="Phobius"/>
    </source>
</evidence>
<comment type="subcellular location">
    <subcellularLocation>
        <location evidence="1">Cell membrane</location>
        <topology evidence="1">Multi-pass membrane protein</topology>
    </subcellularLocation>
</comment>
<name>B9TNM6_RICCO</name>
<keyword evidence="6 8" id="KW-1133">Transmembrane helix</keyword>
<evidence type="ECO:0000259" key="9">
    <source>
        <dbReference type="PROSITE" id="PS50928"/>
    </source>
</evidence>
<evidence type="ECO:0000313" key="10">
    <source>
        <dbReference type="EMBL" id="EEF22538.1"/>
    </source>
</evidence>
<proteinExistence type="predicted"/>
<dbReference type="InterPro" id="IPR043429">
    <property type="entry name" value="ArtM/GltK/GlnP/TcyL/YhdX-like"/>
</dbReference>
<dbReference type="GO" id="GO:0006865">
    <property type="term" value="P:amino acid transport"/>
    <property type="evidence" value="ECO:0007669"/>
    <property type="project" value="UniProtKB-KW"/>
</dbReference>
<dbReference type="SUPFAM" id="SSF161098">
    <property type="entry name" value="MetI-like"/>
    <property type="match status" value="1"/>
</dbReference>
<evidence type="ECO:0000313" key="11">
    <source>
        <dbReference type="Proteomes" id="UP000008311"/>
    </source>
</evidence>
<keyword evidence="11" id="KW-1185">Reference proteome</keyword>
<dbReference type="InParanoid" id="B9TNM6"/>
<protein>
    <submittedName>
        <fullName evidence="10">Nopaline transport system permease protein nocM, putative</fullName>
    </submittedName>
</protein>
<evidence type="ECO:0000256" key="6">
    <source>
        <dbReference type="ARBA" id="ARBA00022989"/>
    </source>
</evidence>
<feature type="domain" description="ABC transmembrane type-1" evidence="9">
    <location>
        <begin position="16"/>
        <end position="204"/>
    </location>
</feature>
<dbReference type="GO" id="GO:0022857">
    <property type="term" value="F:transmembrane transporter activity"/>
    <property type="evidence" value="ECO:0007669"/>
    <property type="project" value="InterPro"/>
</dbReference>
<evidence type="ECO:0000256" key="3">
    <source>
        <dbReference type="ARBA" id="ARBA00022475"/>
    </source>
</evidence>
<dbReference type="Proteomes" id="UP000008311">
    <property type="component" value="Unassembled WGS sequence"/>
</dbReference>
<evidence type="ECO:0000256" key="7">
    <source>
        <dbReference type="ARBA" id="ARBA00023136"/>
    </source>
</evidence>
<feature type="transmembrane region" description="Helical" evidence="8">
    <location>
        <begin position="185"/>
        <end position="207"/>
    </location>
</feature>
<feature type="transmembrane region" description="Helical" evidence="8">
    <location>
        <begin position="81"/>
        <end position="101"/>
    </location>
</feature>
<dbReference type="AlphaFoldDB" id="B9TNM6"/>
<sequence>MSDLLAKMLGEVAAALPWTIALTVVSFILGAILAVPLCCARTSTNAILRNGALSLILVCRSIPPILWLFLIFFGVGSELGSLSPFTSAVVGLGIITAANLCEIYRGAMKAVPVGQYEAAHALGLPTVRRYLDVLVPQIFRVSLPALATYAIGLLKDTAVASTIGVPDLALSANRVAQETFKGIEVYAVFGLVYFLISIAIAFATRGLDRRLRVRIAR</sequence>
<feature type="transmembrane region" description="Helical" evidence="8">
    <location>
        <begin position="20"/>
        <end position="40"/>
    </location>
</feature>
<keyword evidence="5" id="KW-0029">Amino-acid transport</keyword>
<dbReference type="GO" id="GO:0043190">
    <property type="term" value="C:ATP-binding cassette (ABC) transporter complex"/>
    <property type="evidence" value="ECO:0007669"/>
    <property type="project" value="InterPro"/>
</dbReference>
<evidence type="ECO:0000256" key="2">
    <source>
        <dbReference type="ARBA" id="ARBA00022448"/>
    </source>
</evidence>
<reference evidence="11" key="1">
    <citation type="journal article" date="2010" name="Nat. Biotechnol.">
        <title>Draft genome sequence of the oilseed species Ricinus communis.</title>
        <authorList>
            <person name="Chan A.P."/>
            <person name="Crabtree J."/>
            <person name="Zhao Q."/>
            <person name="Lorenzi H."/>
            <person name="Orvis J."/>
            <person name="Puiu D."/>
            <person name="Melake-Berhan A."/>
            <person name="Jones K.M."/>
            <person name="Redman J."/>
            <person name="Chen G."/>
            <person name="Cahoon E.B."/>
            <person name="Gedil M."/>
            <person name="Stanke M."/>
            <person name="Haas B.J."/>
            <person name="Wortman J.R."/>
            <person name="Fraser-Liggett C.M."/>
            <person name="Ravel J."/>
            <person name="Rabinowicz P.D."/>
        </authorList>
    </citation>
    <scope>NUCLEOTIDE SEQUENCE [LARGE SCALE GENOMIC DNA]</scope>
    <source>
        <strain evidence="11">cv. Hale</strain>
    </source>
</reference>
<feature type="transmembrane region" description="Helical" evidence="8">
    <location>
        <begin position="146"/>
        <end position="165"/>
    </location>
</feature>
<dbReference type="Pfam" id="PF00528">
    <property type="entry name" value="BPD_transp_1"/>
    <property type="match status" value="1"/>
</dbReference>
<evidence type="ECO:0000256" key="4">
    <source>
        <dbReference type="ARBA" id="ARBA00022692"/>
    </source>
</evidence>
<keyword evidence="3" id="KW-1003">Cell membrane</keyword>
<dbReference type="InterPro" id="IPR000515">
    <property type="entry name" value="MetI-like"/>
</dbReference>
<keyword evidence="2" id="KW-0813">Transport</keyword>
<evidence type="ECO:0000256" key="5">
    <source>
        <dbReference type="ARBA" id="ARBA00022970"/>
    </source>
</evidence>
<dbReference type="CDD" id="cd06261">
    <property type="entry name" value="TM_PBP2"/>
    <property type="match status" value="1"/>
</dbReference>
<dbReference type="PANTHER" id="PTHR30614">
    <property type="entry name" value="MEMBRANE COMPONENT OF AMINO ACID ABC TRANSPORTER"/>
    <property type="match status" value="1"/>
</dbReference>
<evidence type="ECO:0000256" key="1">
    <source>
        <dbReference type="ARBA" id="ARBA00004651"/>
    </source>
</evidence>
<keyword evidence="4 8" id="KW-0812">Transmembrane</keyword>
<accession>B9TNM6</accession>
<dbReference type="EMBL" id="EQ993031">
    <property type="protein sequence ID" value="EEF22538.1"/>
    <property type="molecule type" value="Genomic_DNA"/>
</dbReference>
<gene>
    <name evidence="10" type="ORF">RCOM_2033850</name>
</gene>
<keyword evidence="7 8" id="KW-0472">Membrane</keyword>
<dbReference type="STRING" id="3988.B9TNM6"/>
<dbReference type="InterPro" id="IPR035906">
    <property type="entry name" value="MetI-like_sf"/>
</dbReference>